<dbReference type="InterPro" id="IPR041121">
    <property type="entry name" value="SDH_C"/>
</dbReference>
<name>A0A832RY31_9EURY</name>
<feature type="binding site" evidence="6">
    <location>
        <begin position="15"/>
        <end position="17"/>
    </location>
    <ligand>
        <name>shikimate</name>
        <dbReference type="ChEBI" id="CHEBI:36208"/>
    </ligand>
</feature>
<evidence type="ECO:0000259" key="7">
    <source>
        <dbReference type="Pfam" id="PF01488"/>
    </source>
</evidence>
<dbReference type="PANTHER" id="PTHR21089:SF1">
    <property type="entry name" value="BIFUNCTIONAL 3-DEHYDROQUINATE DEHYDRATASE_SHIKIMATE DEHYDROGENASE, CHLOROPLASTIC"/>
    <property type="match status" value="1"/>
</dbReference>
<dbReference type="GO" id="GO:0008652">
    <property type="term" value="P:amino acid biosynthetic process"/>
    <property type="evidence" value="ECO:0007669"/>
    <property type="project" value="UniProtKB-KW"/>
</dbReference>
<evidence type="ECO:0000256" key="6">
    <source>
        <dbReference type="HAMAP-Rule" id="MF_00222"/>
    </source>
</evidence>
<evidence type="ECO:0000256" key="3">
    <source>
        <dbReference type="ARBA" id="ARBA00022857"/>
    </source>
</evidence>
<dbReference type="CDD" id="cd01065">
    <property type="entry name" value="NAD_bind_Shikimate_DH"/>
    <property type="match status" value="1"/>
</dbReference>
<keyword evidence="3 6" id="KW-0521">NADP</keyword>
<evidence type="ECO:0000256" key="4">
    <source>
        <dbReference type="ARBA" id="ARBA00023002"/>
    </source>
</evidence>
<organism evidence="10 11">
    <name type="scientific">Methermicoccus shengliensis</name>
    <dbReference type="NCBI Taxonomy" id="660064"/>
    <lineage>
        <taxon>Archaea</taxon>
        <taxon>Methanobacteriati</taxon>
        <taxon>Methanobacteriota</taxon>
        <taxon>Stenosarchaea group</taxon>
        <taxon>Methanomicrobia</taxon>
        <taxon>Methanosarcinales</taxon>
        <taxon>Methermicoccaceae</taxon>
        <taxon>Methermicoccus</taxon>
    </lineage>
</organism>
<feature type="binding site" evidence="6">
    <location>
        <begin position="124"/>
        <end position="128"/>
    </location>
    <ligand>
        <name>NADP(+)</name>
        <dbReference type="ChEBI" id="CHEBI:58349"/>
    </ligand>
</feature>
<evidence type="ECO:0000256" key="1">
    <source>
        <dbReference type="ARBA" id="ARBA00012962"/>
    </source>
</evidence>
<evidence type="ECO:0000313" key="10">
    <source>
        <dbReference type="EMBL" id="HIH70047.1"/>
    </source>
</evidence>
<feature type="binding site" evidence="6">
    <location>
        <position position="232"/>
    </location>
    <ligand>
        <name>NADP(+)</name>
        <dbReference type="ChEBI" id="CHEBI:58349"/>
    </ligand>
</feature>
<dbReference type="FunFam" id="3.40.50.720:FF:000086">
    <property type="entry name" value="Quinate/shikimate dehydrogenase"/>
    <property type="match status" value="1"/>
</dbReference>
<dbReference type="InterPro" id="IPR036291">
    <property type="entry name" value="NAD(P)-bd_dom_sf"/>
</dbReference>
<dbReference type="InterPro" id="IPR022893">
    <property type="entry name" value="Shikimate_DH_fam"/>
</dbReference>
<dbReference type="EC" id="1.1.1.25" evidence="1 6"/>
<keyword evidence="5 6" id="KW-0057">Aromatic amino acid biosynthesis</keyword>
<feature type="domain" description="SDH C-terminal" evidence="9">
    <location>
        <begin position="232"/>
        <end position="262"/>
    </location>
</feature>
<dbReference type="EMBL" id="DUIH01000018">
    <property type="protein sequence ID" value="HIH70047.1"/>
    <property type="molecule type" value="Genomic_DNA"/>
</dbReference>
<comment type="caution">
    <text evidence="6">Lacks conserved residue(s) required for the propagation of feature annotation.</text>
</comment>
<dbReference type="SUPFAM" id="SSF51735">
    <property type="entry name" value="NAD(P)-binding Rossmann-fold domains"/>
    <property type="match status" value="1"/>
</dbReference>
<comment type="subunit">
    <text evidence="6">Homodimer.</text>
</comment>
<feature type="domain" description="Shikimate dehydrogenase substrate binding N-terminal" evidence="8">
    <location>
        <begin position="7"/>
        <end position="88"/>
    </location>
</feature>
<dbReference type="Pfam" id="PF01488">
    <property type="entry name" value="Shikimate_DH"/>
    <property type="match status" value="1"/>
</dbReference>
<protein>
    <recommendedName>
        <fullName evidence="1 6">Shikimate dehydrogenase (NADP(+))</fullName>
        <shortName evidence="6">SDH</shortName>
        <ecNumber evidence="1 6">1.1.1.25</ecNumber>
    </recommendedName>
</protein>
<dbReference type="Pfam" id="PF08501">
    <property type="entry name" value="Shikimate_dh_N"/>
    <property type="match status" value="1"/>
</dbReference>
<dbReference type="UniPathway" id="UPA00053">
    <property type="reaction ID" value="UER00087"/>
</dbReference>
<keyword evidence="4 6" id="KW-0560">Oxidoreductase</keyword>
<dbReference type="InterPro" id="IPR013708">
    <property type="entry name" value="Shikimate_DH-bd_N"/>
</dbReference>
<dbReference type="GO" id="GO:0009423">
    <property type="term" value="P:chorismate biosynthetic process"/>
    <property type="evidence" value="ECO:0007669"/>
    <property type="project" value="UniProtKB-UniRule"/>
</dbReference>
<gene>
    <name evidence="6 10" type="primary">aroE</name>
    <name evidence="10" type="ORF">HA299_05500</name>
</gene>
<comment type="caution">
    <text evidence="10">The sequence shown here is derived from an EMBL/GenBank/DDBJ whole genome shotgun (WGS) entry which is preliminary data.</text>
</comment>
<feature type="active site" description="Proton acceptor" evidence="6">
    <location>
        <position position="66"/>
    </location>
</feature>
<dbReference type="GO" id="GO:0050661">
    <property type="term" value="F:NADP binding"/>
    <property type="evidence" value="ECO:0007669"/>
    <property type="project" value="InterPro"/>
</dbReference>
<sequence length="268" mass="28275">MKQIVAVLGHPIGHTMSPVMHNAAFEALGIDAEYLAFDVLPERLGEAIEGARALGFVGLNITIPHKVAALQYCEPDPLAASIGAVNTLVFGDEVKGYNTDATGAMEALRRAKVRVGGKEVLVMGAGGAARAIAHALVHEGARVVVANRTKQRAVELCEALGRATGTGFDELPALVQSCDVLINATSVGMRGESLVRGEWLHEGQVVFDIVYNPPETPLLKAARSAGAKTIDGVAMLVHQGAKAFELWFGVEPPVDVMERAVRRALAEG</sequence>
<dbReference type="PANTHER" id="PTHR21089">
    <property type="entry name" value="SHIKIMATE DEHYDROGENASE"/>
    <property type="match status" value="1"/>
</dbReference>
<evidence type="ECO:0000256" key="5">
    <source>
        <dbReference type="ARBA" id="ARBA00023141"/>
    </source>
</evidence>
<feature type="binding site" evidence="6">
    <location>
        <begin position="147"/>
        <end position="152"/>
    </location>
    <ligand>
        <name>NADP(+)</name>
        <dbReference type="ChEBI" id="CHEBI:58349"/>
    </ligand>
</feature>
<dbReference type="InterPro" id="IPR046346">
    <property type="entry name" value="Aminoacid_DH-like_N_sf"/>
</dbReference>
<dbReference type="Pfam" id="PF18317">
    <property type="entry name" value="SDH_C"/>
    <property type="match status" value="1"/>
</dbReference>
<accession>A0A832RY31</accession>
<dbReference type="HAMAP" id="MF_00222">
    <property type="entry name" value="Shikimate_DH_AroE"/>
    <property type="match status" value="1"/>
</dbReference>
<dbReference type="GO" id="GO:0019632">
    <property type="term" value="P:shikimate metabolic process"/>
    <property type="evidence" value="ECO:0007669"/>
    <property type="project" value="InterPro"/>
</dbReference>
<dbReference type="Proteomes" id="UP000600363">
    <property type="component" value="Unassembled WGS sequence"/>
</dbReference>
<feature type="binding site" evidence="6">
    <location>
        <position position="100"/>
    </location>
    <ligand>
        <name>shikimate</name>
        <dbReference type="ChEBI" id="CHEBI:36208"/>
    </ligand>
</feature>
<dbReference type="Gene3D" id="3.40.50.10860">
    <property type="entry name" value="Leucine Dehydrogenase, chain A, domain 1"/>
    <property type="match status" value="1"/>
</dbReference>
<evidence type="ECO:0000313" key="11">
    <source>
        <dbReference type="Proteomes" id="UP000600363"/>
    </source>
</evidence>
<evidence type="ECO:0000256" key="2">
    <source>
        <dbReference type="ARBA" id="ARBA00022605"/>
    </source>
</evidence>
<evidence type="ECO:0000259" key="9">
    <source>
        <dbReference type="Pfam" id="PF18317"/>
    </source>
</evidence>
<dbReference type="Gene3D" id="3.40.50.720">
    <property type="entry name" value="NAD(P)-binding Rossmann-like Domain"/>
    <property type="match status" value="1"/>
</dbReference>
<keyword evidence="2 6" id="KW-0028">Amino-acid biosynthesis</keyword>
<dbReference type="RefSeq" id="WP_042685118.1">
    <property type="nucleotide sequence ID" value="NZ_DUIH01000018.1"/>
</dbReference>
<feature type="domain" description="Quinate/shikimate 5-dehydrogenase/glutamyl-tRNA reductase" evidence="7">
    <location>
        <begin position="114"/>
        <end position="186"/>
    </location>
</feature>
<dbReference type="AlphaFoldDB" id="A0A832RY31"/>
<comment type="catalytic activity">
    <reaction evidence="6">
        <text>shikimate + NADP(+) = 3-dehydroshikimate + NADPH + H(+)</text>
        <dbReference type="Rhea" id="RHEA:17737"/>
        <dbReference type="ChEBI" id="CHEBI:15378"/>
        <dbReference type="ChEBI" id="CHEBI:16630"/>
        <dbReference type="ChEBI" id="CHEBI:36208"/>
        <dbReference type="ChEBI" id="CHEBI:57783"/>
        <dbReference type="ChEBI" id="CHEBI:58349"/>
        <dbReference type="EC" id="1.1.1.25"/>
    </reaction>
</comment>
<dbReference type="SUPFAM" id="SSF53223">
    <property type="entry name" value="Aminoacid dehydrogenase-like, N-terminal domain"/>
    <property type="match status" value="1"/>
</dbReference>
<evidence type="ECO:0000259" key="8">
    <source>
        <dbReference type="Pfam" id="PF08501"/>
    </source>
</evidence>
<dbReference type="InterPro" id="IPR011342">
    <property type="entry name" value="Shikimate_DH"/>
</dbReference>
<feature type="binding site" evidence="6">
    <location>
        <position position="62"/>
    </location>
    <ligand>
        <name>shikimate</name>
        <dbReference type="ChEBI" id="CHEBI:36208"/>
    </ligand>
</feature>
<feature type="binding site" evidence="6">
    <location>
        <position position="239"/>
    </location>
    <ligand>
        <name>shikimate</name>
        <dbReference type="ChEBI" id="CHEBI:36208"/>
    </ligand>
</feature>
<dbReference type="InterPro" id="IPR006151">
    <property type="entry name" value="Shikm_DH/Glu-tRNA_Rdtase"/>
</dbReference>
<feature type="binding site" evidence="6">
    <location>
        <position position="86"/>
    </location>
    <ligand>
        <name>shikimate</name>
        <dbReference type="ChEBI" id="CHEBI:36208"/>
    </ligand>
</feature>
<dbReference type="GO" id="GO:0009073">
    <property type="term" value="P:aromatic amino acid family biosynthetic process"/>
    <property type="evidence" value="ECO:0007669"/>
    <property type="project" value="UniProtKB-KW"/>
</dbReference>
<dbReference type="NCBIfam" id="NF001319">
    <property type="entry name" value="PRK00258.3-3"/>
    <property type="match status" value="1"/>
</dbReference>
<comment type="pathway">
    <text evidence="6">Metabolic intermediate biosynthesis; chorismate biosynthesis; chorismate from D-erythrose 4-phosphate and phosphoenolpyruvate: step 4/7.</text>
</comment>
<comment type="similarity">
    <text evidence="6">Belongs to the shikimate dehydrogenase family.</text>
</comment>
<proteinExistence type="inferred from homology"/>
<dbReference type="GO" id="GO:0004764">
    <property type="term" value="F:shikimate 3-dehydrogenase (NADP+) activity"/>
    <property type="evidence" value="ECO:0007669"/>
    <property type="project" value="UniProtKB-UniRule"/>
</dbReference>
<comment type="function">
    <text evidence="6">Involved in the biosynthesis of the chorismate, which leads to the biosynthesis of aromatic amino acids. Catalyzes the reversible NADPH linked reduction of 3-dehydroshikimate (DHSA) to yield shikimate (SA).</text>
</comment>
<reference evidence="10" key="1">
    <citation type="journal article" date="2020" name="bioRxiv">
        <title>A rank-normalized archaeal taxonomy based on genome phylogeny resolves widespread incomplete and uneven classifications.</title>
        <authorList>
            <person name="Rinke C."/>
            <person name="Chuvochina M."/>
            <person name="Mussig A.J."/>
            <person name="Chaumeil P.-A."/>
            <person name="Waite D.W."/>
            <person name="Whitman W.B."/>
            <person name="Parks D.H."/>
            <person name="Hugenholtz P."/>
        </authorList>
    </citation>
    <scope>NUCLEOTIDE SEQUENCE</scope>
    <source>
        <strain evidence="10">UBA12518</strain>
    </source>
</reference>
<feature type="binding site" evidence="6">
    <location>
        <position position="209"/>
    </location>
    <ligand>
        <name>NADP(+)</name>
        <dbReference type="ChEBI" id="CHEBI:58349"/>
    </ligand>
</feature>
<dbReference type="NCBIfam" id="TIGR00507">
    <property type="entry name" value="aroE"/>
    <property type="match status" value="1"/>
</dbReference>
<feature type="binding site" evidence="6">
    <location>
        <position position="211"/>
    </location>
    <ligand>
        <name>shikimate</name>
        <dbReference type="ChEBI" id="CHEBI:36208"/>
    </ligand>
</feature>